<organism evidence="1 2">
    <name type="scientific">Dallia pectoralis</name>
    <name type="common">Alaska blackfish</name>
    <dbReference type="NCBI Taxonomy" id="75939"/>
    <lineage>
        <taxon>Eukaryota</taxon>
        <taxon>Metazoa</taxon>
        <taxon>Chordata</taxon>
        <taxon>Craniata</taxon>
        <taxon>Vertebrata</taxon>
        <taxon>Euteleostomi</taxon>
        <taxon>Actinopterygii</taxon>
        <taxon>Neopterygii</taxon>
        <taxon>Teleostei</taxon>
        <taxon>Protacanthopterygii</taxon>
        <taxon>Esociformes</taxon>
        <taxon>Umbridae</taxon>
        <taxon>Dallia</taxon>
    </lineage>
</organism>
<sequence length="137" mass="14732">MSNCTATIPCSVDCCPQTNWGKILGPVFSALVVLSVCGGLAGWWYRKRRQRTNGPPHPIGTGDPTTGHHSSAAGCRSHPVSQNPYENIRMGMPEEPKTGLGHEQLSGSLSSEGEYLSYNAPDEEEDSVYVNYTGAGY</sequence>
<evidence type="ECO:0000313" key="1">
    <source>
        <dbReference type="EMBL" id="KAJ7988169.1"/>
    </source>
</evidence>
<reference evidence="1" key="1">
    <citation type="submission" date="2021-05" db="EMBL/GenBank/DDBJ databases">
        <authorList>
            <person name="Pan Q."/>
            <person name="Jouanno E."/>
            <person name="Zahm M."/>
            <person name="Klopp C."/>
            <person name="Cabau C."/>
            <person name="Louis A."/>
            <person name="Berthelot C."/>
            <person name="Parey E."/>
            <person name="Roest Crollius H."/>
            <person name="Montfort J."/>
            <person name="Robinson-Rechavi M."/>
            <person name="Bouchez O."/>
            <person name="Lampietro C."/>
            <person name="Lopez Roques C."/>
            <person name="Donnadieu C."/>
            <person name="Postlethwait J."/>
            <person name="Bobe J."/>
            <person name="Dillon D."/>
            <person name="Chandos A."/>
            <person name="von Hippel F."/>
            <person name="Guiguen Y."/>
        </authorList>
    </citation>
    <scope>NUCLEOTIDE SEQUENCE</scope>
    <source>
        <strain evidence="1">YG-Jan2019</strain>
    </source>
</reference>
<comment type="caution">
    <text evidence="1">The sequence shown here is derived from an EMBL/GenBank/DDBJ whole genome shotgun (WGS) entry which is preliminary data.</text>
</comment>
<proteinExistence type="predicted"/>
<name>A0ACC2FA21_DALPE</name>
<dbReference type="Proteomes" id="UP001157502">
    <property type="component" value="Chromosome 31"/>
</dbReference>
<evidence type="ECO:0000313" key="2">
    <source>
        <dbReference type="Proteomes" id="UP001157502"/>
    </source>
</evidence>
<keyword evidence="2" id="KW-1185">Reference proteome</keyword>
<accession>A0ACC2FA21</accession>
<protein>
    <submittedName>
        <fullName evidence="1">Uncharacterized protein</fullName>
    </submittedName>
</protein>
<dbReference type="EMBL" id="CM055758">
    <property type="protein sequence ID" value="KAJ7988169.1"/>
    <property type="molecule type" value="Genomic_DNA"/>
</dbReference>
<gene>
    <name evidence="1" type="ORF">DPEC_G00320820</name>
</gene>